<keyword evidence="11" id="KW-1185">Reference proteome</keyword>
<organism evidence="8">
    <name type="scientific">Cladocopium goreaui</name>
    <dbReference type="NCBI Taxonomy" id="2562237"/>
    <lineage>
        <taxon>Eukaryota</taxon>
        <taxon>Sar</taxon>
        <taxon>Alveolata</taxon>
        <taxon>Dinophyceae</taxon>
        <taxon>Suessiales</taxon>
        <taxon>Symbiodiniaceae</taxon>
        <taxon>Cladocopium</taxon>
    </lineage>
</organism>
<feature type="signal peptide" evidence="6">
    <location>
        <begin position="1"/>
        <end position="20"/>
    </location>
</feature>
<feature type="transmembrane region" description="Helical" evidence="5">
    <location>
        <begin position="177"/>
        <end position="196"/>
    </location>
</feature>
<name>A0A9P1CHT6_9DINO</name>
<dbReference type="Proteomes" id="UP001152797">
    <property type="component" value="Unassembled WGS sequence"/>
</dbReference>
<keyword evidence="6" id="KW-0732">Signal</keyword>
<dbReference type="EMBL" id="CAMXCT020001528">
    <property type="protein sequence ID" value="CAL1144283.1"/>
    <property type="molecule type" value="Genomic_DNA"/>
</dbReference>
<feature type="transmembrane region" description="Helical" evidence="5">
    <location>
        <begin position="523"/>
        <end position="545"/>
    </location>
</feature>
<keyword evidence="3 5" id="KW-1133">Transmembrane helix</keyword>
<evidence type="ECO:0000313" key="11">
    <source>
        <dbReference type="Proteomes" id="UP001152797"/>
    </source>
</evidence>
<feature type="chain" id="PRO_5043270444" evidence="6">
    <location>
        <begin position="21"/>
        <end position="546"/>
    </location>
</feature>
<dbReference type="EMBL" id="CAMXCT030001528">
    <property type="protein sequence ID" value="CAL4778220.1"/>
    <property type="molecule type" value="Genomic_DNA"/>
</dbReference>
<evidence type="ECO:0000256" key="3">
    <source>
        <dbReference type="ARBA" id="ARBA00022989"/>
    </source>
</evidence>
<evidence type="ECO:0000259" key="7">
    <source>
        <dbReference type="PROSITE" id="PS50850"/>
    </source>
</evidence>
<feature type="transmembrane region" description="Helical" evidence="5">
    <location>
        <begin position="301"/>
        <end position="320"/>
    </location>
</feature>
<evidence type="ECO:0000313" key="8">
    <source>
        <dbReference type="EMBL" id="CAI3990908.1"/>
    </source>
</evidence>
<comment type="caution">
    <text evidence="8">The sequence shown here is derived from an EMBL/GenBank/DDBJ whole genome shotgun (WGS) entry which is preliminary data.</text>
</comment>
<protein>
    <submittedName>
        <fullName evidence="10">Solute carrier family 40 protein</fullName>
    </submittedName>
</protein>
<feature type="transmembrane region" description="Helical" evidence="5">
    <location>
        <begin position="63"/>
        <end position="81"/>
    </location>
</feature>
<dbReference type="PANTHER" id="PTHR23507:SF1">
    <property type="entry name" value="FI18259P1-RELATED"/>
    <property type="match status" value="1"/>
</dbReference>
<dbReference type="SUPFAM" id="SSF103473">
    <property type="entry name" value="MFS general substrate transporter"/>
    <property type="match status" value="1"/>
</dbReference>
<gene>
    <name evidence="8" type="ORF">C1SCF055_LOCUS17856</name>
</gene>
<evidence type="ECO:0000256" key="1">
    <source>
        <dbReference type="ARBA" id="ARBA00004141"/>
    </source>
</evidence>
<dbReference type="GO" id="GO:0016020">
    <property type="term" value="C:membrane"/>
    <property type="evidence" value="ECO:0007669"/>
    <property type="project" value="UniProtKB-SubCell"/>
</dbReference>
<dbReference type="GO" id="GO:0022857">
    <property type="term" value="F:transmembrane transporter activity"/>
    <property type="evidence" value="ECO:0007669"/>
    <property type="project" value="InterPro"/>
</dbReference>
<evidence type="ECO:0000256" key="2">
    <source>
        <dbReference type="ARBA" id="ARBA00022692"/>
    </source>
</evidence>
<dbReference type="PANTHER" id="PTHR23507">
    <property type="entry name" value="ZGC:174356"/>
    <property type="match status" value="1"/>
</dbReference>
<dbReference type="OrthoDB" id="10304703at2759"/>
<accession>A0A9P1CHT6</accession>
<dbReference type="PROSITE" id="PS50850">
    <property type="entry name" value="MFS"/>
    <property type="match status" value="1"/>
</dbReference>
<dbReference type="InterPro" id="IPR011701">
    <property type="entry name" value="MFS"/>
</dbReference>
<feature type="domain" description="Major facilitator superfamily (MFS) profile" evidence="7">
    <location>
        <begin position="352"/>
        <end position="546"/>
    </location>
</feature>
<reference evidence="9" key="2">
    <citation type="submission" date="2024-04" db="EMBL/GenBank/DDBJ databases">
        <authorList>
            <person name="Chen Y."/>
            <person name="Shah S."/>
            <person name="Dougan E. K."/>
            <person name="Thang M."/>
            <person name="Chan C."/>
        </authorList>
    </citation>
    <scope>NUCLEOTIDE SEQUENCE [LARGE SCALE GENOMIC DNA]</scope>
</reference>
<dbReference type="InterPro" id="IPR036259">
    <property type="entry name" value="MFS_trans_sf"/>
</dbReference>
<dbReference type="EMBL" id="CAMXCT010001528">
    <property type="protein sequence ID" value="CAI3990908.1"/>
    <property type="molecule type" value="Genomic_DNA"/>
</dbReference>
<dbReference type="Gene3D" id="1.20.1250.20">
    <property type="entry name" value="MFS general substrate transporter like domains"/>
    <property type="match status" value="1"/>
</dbReference>
<sequence>MSWSHAFWLTLAAGAVLTCADTACQSYVGDDLPELRVSLLQSSVKTTRSSVLTDAAAEGKYRGAVYCGACCLLLAGGLRFVVTEKGAASLPELSLILTFVFWMSWFQYFSGDPFDAFVESNTRCPWPQPLAGHCPSGSRFEQGVCVAADRWSPDWSLSVHCAQKNHVLSEAARINGINSSTSSGIGMITVLLAGAYMDRMGRRPVIRFFLLMSIMVKLLLTLSCFLNWSSFVVIIIVQNIFEVMSASPMYPALNCMISDLTREDAQTRGDCFSALEMAKNMASLLALLSGYPVLRAHLTNYFPFWSSLAAMALLATTYFWNIPETLHHEGSEKSDGERHRLWRSLVEGLQCCVKDRFLGQYLVIWATITLAVNGAWGLSTMYLQSFLGMEQANASICRAVWFFALLLGAGSSGPLMRRGGVHVVHGASLLAMSISWALCGLGPVFPAYAAHLFWVFGVGSFGVAFGVLSPCFASLISAHAPPECTGQVFGLAIVVGTLLGMPLGPLWSQVFFNPSASDLHATLPWLVSSALLGLMAVWFSIISALR</sequence>
<evidence type="ECO:0000313" key="10">
    <source>
        <dbReference type="EMBL" id="CAL4778220.1"/>
    </source>
</evidence>
<reference evidence="8" key="1">
    <citation type="submission" date="2022-10" db="EMBL/GenBank/DDBJ databases">
        <authorList>
            <person name="Chen Y."/>
            <person name="Dougan E. K."/>
            <person name="Chan C."/>
            <person name="Rhodes N."/>
            <person name="Thang M."/>
        </authorList>
    </citation>
    <scope>NUCLEOTIDE SEQUENCE</scope>
</reference>
<feature type="transmembrane region" description="Helical" evidence="5">
    <location>
        <begin position="451"/>
        <end position="476"/>
    </location>
</feature>
<proteinExistence type="predicted"/>
<evidence type="ECO:0000256" key="6">
    <source>
        <dbReference type="SAM" id="SignalP"/>
    </source>
</evidence>
<feature type="transmembrane region" description="Helical" evidence="5">
    <location>
        <begin position="399"/>
        <end position="416"/>
    </location>
</feature>
<keyword evidence="2 5" id="KW-0812">Transmembrane</keyword>
<keyword evidence="4 5" id="KW-0472">Membrane</keyword>
<evidence type="ECO:0000256" key="5">
    <source>
        <dbReference type="SAM" id="Phobius"/>
    </source>
</evidence>
<feature type="transmembrane region" description="Helical" evidence="5">
    <location>
        <begin position="423"/>
        <end position="445"/>
    </location>
</feature>
<feature type="transmembrane region" description="Helical" evidence="5">
    <location>
        <begin position="208"/>
        <end position="241"/>
    </location>
</feature>
<comment type="subcellular location">
    <subcellularLocation>
        <location evidence="1">Membrane</location>
        <topology evidence="1">Multi-pass membrane protein</topology>
    </subcellularLocation>
</comment>
<feature type="transmembrane region" description="Helical" evidence="5">
    <location>
        <begin position="362"/>
        <end position="379"/>
    </location>
</feature>
<dbReference type="InterPro" id="IPR020846">
    <property type="entry name" value="MFS_dom"/>
</dbReference>
<feature type="transmembrane region" description="Helical" evidence="5">
    <location>
        <begin position="93"/>
        <end position="110"/>
    </location>
</feature>
<dbReference type="Pfam" id="PF07690">
    <property type="entry name" value="MFS_1"/>
    <property type="match status" value="1"/>
</dbReference>
<dbReference type="AlphaFoldDB" id="A0A9P1CHT6"/>
<dbReference type="CDD" id="cd06174">
    <property type="entry name" value="MFS"/>
    <property type="match status" value="1"/>
</dbReference>
<feature type="transmembrane region" description="Helical" evidence="5">
    <location>
        <begin position="488"/>
        <end position="511"/>
    </location>
</feature>
<evidence type="ECO:0000256" key="4">
    <source>
        <dbReference type="ARBA" id="ARBA00023136"/>
    </source>
</evidence>
<evidence type="ECO:0000313" key="9">
    <source>
        <dbReference type="EMBL" id="CAL1144283.1"/>
    </source>
</evidence>